<feature type="region of interest" description="Disordered" evidence="2">
    <location>
        <begin position="1394"/>
        <end position="1448"/>
    </location>
</feature>
<keyword evidence="4" id="KW-1185">Reference proteome</keyword>
<feature type="region of interest" description="Disordered" evidence="2">
    <location>
        <begin position="385"/>
        <end position="424"/>
    </location>
</feature>
<dbReference type="EMBL" id="JACAZI010000018">
    <property type="protein sequence ID" value="KAF7341208.1"/>
    <property type="molecule type" value="Genomic_DNA"/>
</dbReference>
<dbReference type="Gene3D" id="2.40.70.10">
    <property type="entry name" value="Acid Proteases"/>
    <property type="match status" value="1"/>
</dbReference>
<organism evidence="3 4">
    <name type="scientific">Mycena venus</name>
    <dbReference type="NCBI Taxonomy" id="2733690"/>
    <lineage>
        <taxon>Eukaryota</taxon>
        <taxon>Fungi</taxon>
        <taxon>Dikarya</taxon>
        <taxon>Basidiomycota</taxon>
        <taxon>Agaricomycotina</taxon>
        <taxon>Agaricomycetes</taxon>
        <taxon>Agaricomycetidae</taxon>
        <taxon>Agaricales</taxon>
        <taxon>Marasmiineae</taxon>
        <taxon>Mycenaceae</taxon>
        <taxon>Mycena</taxon>
    </lineage>
</organism>
<keyword evidence="1" id="KW-0064">Aspartyl protease</keyword>
<dbReference type="GO" id="GO:0006508">
    <property type="term" value="P:proteolysis"/>
    <property type="evidence" value="ECO:0007669"/>
    <property type="project" value="InterPro"/>
</dbReference>
<feature type="compositionally biased region" description="Acidic residues" evidence="2">
    <location>
        <begin position="538"/>
        <end position="549"/>
    </location>
</feature>
<dbReference type="GO" id="GO:0004190">
    <property type="term" value="F:aspartic-type endopeptidase activity"/>
    <property type="evidence" value="ECO:0007669"/>
    <property type="project" value="UniProtKB-KW"/>
</dbReference>
<feature type="region of interest" description="Disordered" evidence="2">
    <location>
        <begin position="837"/>
        <end position="870"/>
    </location>
</feature>
<sequence>MAYSLGQDSSIATGVPIRKAEHLWFKDCGLVIRTSNVVFRMPQPSDGETVDGCPVVCLPDDPIDTTAFLRAIFDSEFFEPYPSETDFDAIHGVLKFSNKYLVDYLRRRALVHLSSRYPMTLDGWMDPTPPSWRIEPDLLIPAINLAREVSALWILPVVFYALVMDTGIVATQRSDAYPLEEYAGPVLTNSLDPAKRVAKGTLNLPTFQAYPIILKGDPEVLERRSLALEFGANGFAKWFLLNAKVTSRKLFVSTFRNELTTLETVITSVEVGHLVDKGGPVYRLQKAPYWTLWKQLDDLRNRAKVAYEVFNADMPSMPTWGRSEDPLAFYAANDYEILGICYRVEVENYLANLDQHFDFATNEIRSPDEEIQEYYNEHRRSISVKPKRASSIPDARNSNSSVNESFAQLHPVSTPRPARGSSHRVRVEEISDKSEDEDVVLPHQTAAPREAFGKSSTPPSKFHEAFGRIRFNQDMQSHHQSKRIRNRLPEGIHSDGRNRELPPHLSNLGFQIPNHSSRPSESSHLRQSRAQPMASGDVDPESDPSDSDDNNGKKGKDGGKRPRPDPKGPGKPPRGPGRAGGNPDDDPSSSDDEGGDRRHGIPRGSRRPAKKSKGTRGNDSSDDDKDNGRYFDMRLKDSDVPKWDGNPDTLLRWIQRCNLIAEDGPKAWKQLGKIVPRVLTGTAQDWYFSLPLDYQRKIRENWESMRQALADFFLSSKWLDKTRTKALRANYRQTGHGKEKPSEYFIRKRELLNSVYSFEDSAIMSEVMNGAPRSWCTVLDTQKYRNIVEFHAAIVFHEDTLLDLPMNKSEDYGKQDYFDRRKPFEKTNATARTNLVGISSTLPPPKFPKDDNNISKKATPESKGARPCRHCGSGKHWDNECKYSFKSNKFARTNLAVATTEDITAQEEYDELYYGLDEASSADEQDFDQPLQSTGPSTFQASADLKSGGNIRPALKGNSEPKNSRRAHVKEVDDEEDNPFSKLHPLSPFVILEEVEDAIPTTNIRDTLAEDIPFDTPSHDDSPGLSHAETEVEEDESETSTPAPCSKPPLNRRTRRRLAKEIGACSYRVVSSADACALKPLIELRKHMARPPGSTFLGARATEATATVGSLTTDPIIIIVDSGSDITLISRKALNSLSNPPKIKQGHQVNLIQVTETSSISGYVNLDLFFVTEDGPVKLNVDAYVVDDMTTPFLFGNDFADQYSLSIIREEGSTYLQFGDSGRRLPVENSTSPPLIDGNGHAFEVRCARARAKKNSKPAIHRRNQKFRQRSRKKERDGRVFSTERVVIPAKTSKLVKVSTHFPKDCEQLIVERLLKSCGNVDDIYGSADTFISKDKPALHIANFSDFPVIVSEGQVVGTAHNPRTWLDKASKMSPIQKQRAEAHANFIRQLVETQSSPAATPVPAESSAIRSESNISSKAHRNATGEDDPGAEEPVEGGPKTAETPPEFVDSSKLLEQIDISKAVTPEQCKMLEDVVIKNATAFGLDGRLGTYQEQVVIPMKPGAKPVSLPPFPCITSETRIH</sequence>
<feature type="compositionally biased region" description="Basic residues" evidence="2">
    <location>
        <begin position="1254"/>
        <end position="1273"/>
    </location>
</feature>
<feature type="compositionally biased region" description="Basic and acidic residues" evidence="2">
    <location>
        <begin position="847"/>
        <end position="864"/>
    </location>
</feature>
<evidence type="ECO:0000256" key="2">
    <source>
        <dbReference type="SAM" id="MobiDB-lite"/>
    </source>
</evidence>
<feature type="compositionally biased region" description="Low complexity" evidence="2">
    <location>
        <begin position="1405"/>
        <end position="1418"/>
    </location>
</feature>
<proteinExistence type="predicted"/>
<feature type="compositionally biased region" description="Basic and acidic residues" evidence="2">
    <location>
        <begin position="550"/>
        <end position="568"/>
    </location>
</feature>
<feature type="region of interest" description="Disordered" evidence="2">
    <location>
        <begin position="1254"/>
        <end position="1278"/>
    </location>
</feature>
<dbReference type="PROSITE" id="PS00141">
    <property type="entry name" value="ASP_PROTEASE"/>
    <property type="match status" value="1"/>
</dbReference>
<keyword evidence="1" id="KW-0645">Protease</keyword>
<gene>
    <name evidence="3" type="ORF">MVEN_01856200</name>
</gene>
<dbReference type="InterPro" id="IPR021109">
    <property type="entry name" value="Peptidase_aspartic_dom_sf"/>
</dbReference>
<reference evidence="3" key="1">
    <citation type="submission" date="2020-05" db="EMBL/GenBank/DDBJ databases">
        <title>Mycena genomes resolve the evolution of fungal bioluminescence.</title>
        <authorList>
            <person name="Tsai I.J."/>
        </authorList>
    </citation>
    <scope>NUCLEOTIDE SEQUENCE</scope>
    <source>
        <strain evidence="3">CCC161011</strain>
    </source>
</reference>
<accession>A0A8H6XGS1</accession>
<feature type="compositionally biased region" description="Acidic residues" evidence="2">
    <location>
        <begin position="583"/>
        <end position="594"/>
    </location>
</feature>
<dbReference type="OrthoDB" id="3262968at2759"/>
<name>A0A8H6XGS1_9AGAR</name>
<feature type="compositionally biased region" description="Polar residues" evidence="2">
    <location>
        <begin position="513"/>
        <end position="522"/>
    </location>
</feature>
<protein>
    <submittedName>
        <fullName evidence="3">TY3B-TY3B protein</fullName>
    </submittedName>
</protein>
<dbReference type="InterPro" id="IPR001969">
    <property type="entry name" value="Aspartic_peptidase_AS"/>
</dbReference>
<dbReference type="Proteomes" id="UP000620124">
    <property type="component" value="Unassembled WGS sequence"/>
</dbReference>
<feature type="compositionally biased region" description="Acidic residues" evidence="2">
    <location>
        <begin position="1426"/>
        <end position="1436"/>
    </location>
</feature>
<evidence type="ECO:0000313" key="4">
    <source>
        <dbReference type="Proteomes" id="UP000620124"/>
    </source>
</evidence>
<feature type="compositionally biased region" description="Polar residues" evidence="2">
    <location>
        <begin position="930"/>
        <end position="941"/>
    </location>
</feature>
<comment type="caution">
    <text evidence="3">The sequence shown here is derived from an EMBL/GenBank/DDBJ whole genome shotgun (WGS) entry which is preliminary data.</text>
</comment>
<feature type="region of interest" description="Disordered" evidence="2">
    <location>
        <begin position="921"/>
        <end position="983"/>
    </location>
</feature>
<feature type="compositionally biased region" description="Basic and acidic residues" evidence="2">
    <location>
        <begin position="487"/>
        <end position="502"/>
    </location>
</feature>
<keyword evidence="1" id="KW-0378">Hydrolase</keyword>
<feature type="region of interest" description="Disordered" evidence="2">
    <location>
        <begin position="473"/>
        <end position="633"/>
    </location>
</feature>
<dbReference type="CDD" id="cd00303">
    <property type="entry name" value="retropepsin_like"/>
    <property type="match status" value="1"/>
</dbReference>
<feature type="compositionally biased region" description="Basic residues" evidence="2">
    <location>
        <begin position="600"/>
        <end position="614"/>
    </location>
</feature>
<feature type="compositionally biased region" description="Polar residues" evidence="2">
    <location>
        <begin position="396"/>
        <end position="406"/>
    </location>
</feature>
<feature type="region of interest" description="Disordered" evidence="2">
    <location>
        <begin position="1011"/>
        <end position="1052"/>
    </location>
</feature>
<evidence type="ECO:0000313" key="3">
    <source>
        <dbReference type="EMBL" id="KAF7341208.1"/>
    </source>
</evidence>
<evidence type="ECO:0000256" key="1">
    <source>
        <dbReference type="ARBA" id="ARBA00022750"/>
    </source>
</evidence>